<dbReference type="Proteomes" id="UP000235659">
    <property type="component" value="Unassembled WGS sequence"/>
</dbReference>
<keyword evidence="2" id="KW-1185">Reference proteome</keyword>
<organism evidence="1 2">
    <name type="scientific">Paraburkholderia rhynchosiae</name>
    <dbReference type="NCBI Taxonomy" id="487049"/>
    <lineage>
        <taxon>Bacteria</taxon>
        <taxon>Pseudomonadati</taxon>
        <taxon>Pseudomonadota</taxon>
        <taxon>Betaproteobacteria</taxon>
        <taxon>Burkholderiales</taxon>
        <taxon>Burkholderiaceae</taxon>
        <taxon>Paraburkholderia</taxon>
    </lineage>
</organism>
<accession>A0ABX4USR3</accession>
<reference evidence="1 2" key="1">
    <citation type="submission" date="2018-01" db="EMBL/GenBank/DDBJ databases">
        <title>Whole genome analyses suggest that Burkholderia sensu lato contains two further novel genera in the rhizoxinica-symbiotica group Mycetohabitans gen. nov., and Trinickia gen. nov.: implications for the evolution of diazotrophy and nodulation in the Burkholderiaceae.</title>
        <authorList>
            <person name="Estrada-de los Santos P."/>
            <person name="Palmer M."/>
            <person name="Chavez-Ramirez B."/>
            <person name="Beukes C."/>
            <person name="Steenkamp E.T."/>
            <person name="Hirsch A.M."/>
            <person name="Manyaka P."/>
            <person name="Maluk M."/>
            <person name="Lafos M."/>
            <person name="Crook M."/>
            <person name="Gross E."/>
            <person name="Simon M.F."/>
            <person name="Bueno dos Reis Junior F."/>
            <person name="Poole P.S."/>
            <person name="Venter S.N."/>
            <person name="James E.K."/>
        </authorList>
    </citation>
    <scope>NUCLEOTIDE SEQUENCE [LARGE SCALE GENOMIC DNA]</scope>
    <source>
        <strain evidence="1 2">WSM 3937</strain>
    </source>
</reference>
<comment type="caution">
    <text evidence="1">The sequence shown here is derived from an EMBL/GenBank/DDBJ whole genome shotgun (WGS) entry which is preliminary data.</text>
</comment>
<dbReference type="EMBL" id="PNXY01000120">
    <property type="protein sequence ID" value="PMS15246.1"/>
    <property type="molecule type" value="Genomic_DNA"/>
</dbReference>
<name>A0ABX4USR3_9BURK</name>
<evidence type="ECO:0000313" key="1">
    <source>
        <dbReference type="EMBL" id="PMS15246.1"/>
    </source>
</evidence>
<proteinExistence type="predicted"/>
<protein>
    <submittedName>
        <fullName evidence="1">Amino acid ABC transporter substrate-binding protein</fullName>
    </submittedName>
</protein>
<feature type="non-terminal residue" evidence="1">
    <location>
        <position position="45"/>
    </location>
</feature>
<sequence length="45" mass="4687">MTLAGFYAGLGLTTAAYADSSSRLDRIKETGTITVGYPTTSLPFA</sequence>
<gene>
    <name evidence="1" type="ORF">C0Z16_37060</name>
</gene>
<evidence type="ECO:0000313" key="2">
    <source>
        <dbReference type="Proteomes" id="UP000235659"/>
    </source>
</evidence>